<dbReference type="Pfam" id="PF10517">
    <property type="entry name" value="DM13"/>
    <property type="match status" value="1"/>
</dbReference>
<gene>
    <name evidence="4" type="ORF">OHU27_34405</name>
</gene>
<evidence type="ECO:0000259" key="3">
    <source>
        <dbReference type="PROSITE" id="PS51549"/>
    </source>
</evidence>
<feature type="region of interest" description="Disordered" evidence="1">
    <location>
        <begin position="53"/>
        <end position="73"/>
    </location>
</feature>
<evidence type="ECO:0000256" key="1">
    <source>
        <dbReference type="SAM" id="MobiDB-lite"/>
    </source>
</evidence>
<keyword evidence="2" id="KW-1133">Transmembrane helix</keyword>
<feature type="transmembrane region" description="Helical" evidence="2">
    <location>
        <begin position="12"/>
        <end position="33"/>
    </location>
</feature>
<organism evidence="4 5">
    <name type="scientific">Streptomyces nigra</name>
    <dbReference type="NCBI Taxonomy" id="1827580"/>
    <lineage>
        <taxon>Bacteria</taxon>
        <taxon>Bacillati</taxon>
        <taxon>Actinomycetota</taxon>
        <taxon>Actinomycetes</taxon>
        <taxon>Kitasatosporales</taxon>
        <taxon>Streptomycetaceae</taxon>
        <taxon>Streptomyces</taxon>
    </lineage>
</organism>
<evidence type="ECO:0000256" key="2">
    <source>
        <dbReference type="SAM" id="Phobius"/>
    </source>
</evidence>
<keyword evidence="2" id="KW-0472">Membrane</keyword>
<sequence>MGSGRRKAFLTRPWIITVLVVAVAGVGFGLYWFQPWKLWQDETVQEALPGAVVTSAPPTGQSGTPSPPTGPRTLAGGELISHEHATSGSVRLVELADGSHVVRLENLDTSNGPDLRVLLTDAPVTEGRGGWHVFDDGEYVSLGKLKGNKGSQNYVLPDDVDPARYTSVSIWCDRFDVSFGAAELARV</sequence>
<dbReference type="RefSeq" id="WP_381811703.1">
    <property type="nucleotide sequence ID" value="NZ_CP108125.1"/>
</dbReference>
<protein>
    <submittedName>
        <fullName evidence="4">DM13 domain-containing protein</fullName>
    </submittedName>
</protein>
<evidence type="ECO:0000313" key="4">
    <source>
        <dbReference type="EMBL" id="WTO87262.1"/>
    </source>
</evidence>
<accession>A0ABZ1J749</accession>
<name>A0ABZ1J749_9ACTN</name>
<dbReference type="EMBL" id="CP108125">
    <property type="protein sequence ID" value="WTO87262.1"/>
    <property type="molecule type" value="Genomic_DNA"/>
</dbReference>
<feature type="compositionally biased region" description="Low complexity" evidence="1">
    <location>
        <begin position="54"/>
        <end position="64"/>
    </location>
</feature>
<reference evidence="4 5" key="1">
    <citation type="submission" date="2022-10" db="EMBL/GenBank/DDBJ databases">
        <title>The complete genomes of actinobacterial strains from the NBC collection.</title>
        <authorList>
            <person name="Joergensen T.S."/>
            <person name="Alvarez Arevalo M."/>
            <person name="Sterndorff E.B."/>
            <person name="Faurdal D."/>
            <person name="Vuksanovic O."/>
            <person name="Mourched A.-S."/>
            <person name="Charusanti P."/>
            <person name="Shaw S."/>
            <person name="Blin K."/>
            <person name="Weber T."/>
        </authorList>
    </citation>
    <scope>NUCLEOTIDE SEQUENCE [LARGE SCALE GENOMIC DNA]</scope>
    <source>
        <strain evidence="4 5">NBC_00206</strain>
    </source>
</reference>
<keyword evidence="2" id="KW-0812">Transmembrane</keyword>
<dbReference type="Proteomes" id="UP001622690">
    <property type="component" value="Chromosome"/>
</dbReference>
<proteinExistence type="predicted"/>
<feature type="domain" description="DM13" evidence="3">
    <location>
        <begin position="72"/>
        <end position="185"/>
    </location>
</feature>
<dbReference type="PROSITE" id="PS51549">
    <property type="entry name" value="DM13"/>
    <property type="match status" value="1"/>
</dbReference>
<dbReference type="InterPro" id="IPR019545">
    <property type="entry name" value="DM13_domain"/>
</dbReference>
<evidence type="ECO:0000313" key="5">
    <source>
        <dbReference type="Proteomes" id="UP001622690"/>
    </source>
</evidence>
<keyword evidence="5" id="KW-1185">Reference proteome</keyword>